<feature type="transmembrane region" description="Helical" evidence="8">
    <location>
        <begin position="29"/>
        <end position="47"/>
    </location>
</feature>
<dbReference type="NCBIfam" id="TIGR00791">
    <property type="entry name" value="gntP"/>
    <property type="match status" value="1"/>
</dbReference>
<dbReference type="Proteomes" id="UP000650605">
    <property type="component" value="Unassembled WGS sequence"/>
</dbReference>
<evidence type="ECO:0000256" key="2">
    <source>
        <dbReference type="ARBA" id="ARBA00022448"/>
    </source>
</evidence>
<gene>
    <name evidence="9" type="ORF">JDW19_15680</name>
</gene>
<evidence type="ECO:0000256" key="1">
    <source>
        <dbReference type="ARBA" id="ARBA00004651"/>
    </source>
</evidence>
<dbReference type="PANTHER" id="PTHR30354">
    <property type="entry name" value="GNT FAMILY GLUCONATE TRANSPORTER"/>
    <property type="match status" value="1"/>
</dbReference>
<dbReference type="GO" id="GO:0015128">
    <property type="term" value="F:gluconate transmembrane transporter activity"/>
    <property type="evidence" value="ECO:0007669"/>
    <property type="project" value="InterPro"/>
</dbReference>
<dbReference type="GO" id="GO:0005886">
    <property type="term" value="C:plasma membrane"/>
    <property type="evidence" value="ECO:0007669"/>
    <property type="project" value="UniProtKB-SubCell"/>
</dbReference>
<feature type="transmembrane region" description="Helical" evidence="8">
    <location>
        <begin position="228"/>
        <end position="252"/>
    </location>
</feature>
<keyword evidence="4 8" id="KW-0812">Transmembrane</keyword>
<keyword evidence="2" id="KW-0813">Transport</keyword>
<evidence type="ECO:0000256" key="6">
    <source>
        <dbReference type="ARBA" id="ARBA00023136"/>
    </source>
</evidence>
<dbReference type="PIRSF" id="PIRSF002746">
    <property type="entry name" value="Gluconate_transporter"/>
    <property type="match status" value="1"/>
</dbReference>
<feature type="transmembrane region" description="Helical" evidence="8">
    <location>
        <begin position="384"/>
        <end position="403"/>
    </location>
</feature>
<feature type="transmembrane region" description="Helical" evidence="8">
    <location>
        <begin position="134"/>
        <end position="154"/>
    </location>
</feature>
<feature type="transmembrane region" description="Helical" evidence="8">
    <location>
        <begin position="264"/>
        <end position="286"/>
    </location>
</feature>
<feature type="transmembrane region" description="Helical" evidence="8">
    <location>
        <begin position="54"/>
        <end position="76"/>
    </location>
</feature>
<organism evidence="9 10">
    <name type="scientific">Paenibacillus polymyxa</name>
    <name type="common">Bacillus polymyxa</name>
    <dbReference type="NCBI Taxonomy" id="1406"/>
    <lineage>
        <taxon>Bacteria</taxon>
        <taxon>Bacillati</taxon>
        <taxon>Bacillota</taxon>
        <taxon>Bacilli</taxon>
        <taxon>Bacillales</taxon>
        <taxon>Paenibacillaceae</taxon>
        <taxon>Paenibacillus</taxon>
    </lineage>
</organism>
<sequence>MPLVIVAIGILALLVLIMGFKLNTFISLIIVSFGVALALGMPLEEIVKTIEAGLGGTLGHLALIFGLGAMLGKLIADSGGAQRIAMTLVDKFGEKNIQWAVVAASFIIGVALFFEVGLVLLIPIVFAISKQLKVSILHLGIPMIAALSVTHGFLPPHPGPTVIAREYGANLGEVLLYGFIIAIPTVNLAGPVFTKLAKKLVPASFTKTGNIASLGEQKVFKSEETPGFGISVFTAMLPVILMSIATIITLLQKTMGFEDNSLLAAIRFIGDASTSMLISLLVAVYTMGIARKIPIKNVMASCTTAITHIGMMLLIIGGGGAFKQVLINGGVGDYVAELFNGTTLSPILLAWIIAAILRISLGSATVAALTTAGLVIPMLGQSDVNLALVVLATGAGSLIASHVNDAGFWMFKEYFGLSMKETFATWTLLETIISVAGLGFILVLSLFV</sequence>
<keyword evidence="5 8" id="KW-1133">Transmembrane helix</keyword>
<protein>
    <submittedName>
        <fullName evidence="9">GntP family permease</fullName>
    </submittedName>
</protein>
<reference evidence="9" key="1">
    <citation type="submission" date="2020-12" db="EMBL/GenBank/DDBJ databases">
        <title>Paenibacillus polymyxa LMG 27872: a double-edged sword.</title>
        <authorList>
            <person name="Langendries S."/>
            <person name="Garcia Mendez S."/>
            <person name="Beirinckx S."/>
            <person name="Viaene T."/>
            <person name="Baeyen S."/>
            <person name="Goeminne G."/>
            <person name="Willems A."/>
            <person name="Debode J."/>
            <person name="Goormachtig S."/>
        </authorList>
    </citation>
    <scope>NUCLEOTIDE SEQUENCE</scope>
    <source>
        <strain evidence="9">LMG 27872</strain>
    </source>
</reference>
<keyword evidence="6 8" id="KW-0472">Membrane</keyword>
<accession>A0A8I1J6W7</accession>
<dbReference type="AlphaFoldDB" id="A0A8I1J6W7"/>
<comment type="subcellular location">
    <subcellularLocation>
        <location evidence="1">Cell membrane</location>
        <topology evidence="1">Multi-pass membrane protein</topology>
    </subcellularLocation>
</comment>
<dbReference type="RefSeq" id="WP_165145535.1">
    <property type="nucleotide sequence ID" value="NZ_JAEHFQ010000008.1"/>
</dbReference>
<feature type="transmembrane region" description="Helical" evidence="8">
    <location>
        <begin position="348"/>
        <end position="372"/>
    </location>
</feature>
<evidence type="ECO:0000256" key="5">
    <source>
        <dbReference type="ARBA" id="ARBA00022989"/>
    </source>
</evidence>
<dbReference type="EMBL" id="JAEHFQ010000008">
    <property type="protein sequence ID" value="MBM0634551.1"/>
    <property type="molecule type" value="Genomic_DNA"/>
</dbReference>
<dbReference type="Pfam" id="PF02447">
    <property type="entry name" value="GntP_permease"/>
    <property type="match status" value="1"/>
</dbReference>
<feature type="transmembrane region" description="Helical" evidence="8">
    <location>
        <begin position="174"/>
        <end position="193"/>
    </location>
</feature>
<dbReference type="InterPro" id="IPR003474">
    <property type="entry name" value="Glcn_transporter"/>
</dbReference>
<keyword evidence="3" id="KW-1003">Cell membrane</keyword>
<feature type="transmembrane region" description="Helical" evidence="8">
    <location>
        <begin position="423"/>
        <end position="447"/>
    </location>
</feature>
<evidence type="ECO:0000313" key="10">
    <source>
        <dbReference type="Proteomes" id="UP000650605"/>
    </source>
</evidence>
<evidence type="ECO:0000256" key="4">
    <source>
        <dbReference type="ARBA" id="ARBA00022692"/>
    </source>
</evidence>
<evidence type="ECO:0000313" key="9">
    <source>
        <dbReference type="EMBL" id="MBM0634551.1"/>
    </source>
</evidence>
<comment type="similarity">
    <text evidence="7">Belongs to the GntP permease family.</text>
</comment>
<evidence type="ECO:0000256" key="3">
    <source>
        <dbReference type="ARBA" id="ARBA00022475"/>
    </source>
</evidence>
<feature type="transmembrane region" description="Helical" evidence="8">
    <location>
        <begin position="298"/>
        <end position="322"/>
    </location>
</feature>
<evidence type="ECO:0000256" key="7">
    <source>
        <dbReference type="ARBA" id="ARBA00049663"/>
    </source>
</evidence>
<name>A0A8I1J6W7_PAEPO</name>
<comment type="caution">
    <text evidence="9">The sequence shown here is derived from an EMBL/GenBank/DDBJ whole genome shotgun (WGS) entry which is preliminary data.</text>
</comment>
<evidence type="ECO:0000256" key="8">
    <source>
        <dbReference type="SAM" id="Phobius"/>
    </source>
</evidence>
<dbReference type="PANTHER" id="PTHR30354:SF22">
    <property type="entry name" value="HIGH-AFFINITY GLUCONATE TRANSPORTER"/>
    <property type="match status" value="1"/>
</dbReference>
<feature type="transmembrane region" description="Helical" evidence="8">
    <location>
        <begin position="96"/>
        <end position="122"/>
    </location>
</feature>
<proteinExistence type="inferred from homology"/>